<protein>
    <recommendedName>
        <fullName evidence="1">Peptidase S8/S53 domain-containing protein</fullName>
    </recommendedName>
</protein>
<name>A0A168RRG5_9BACT</name>
<dbReference type="OrthoDB" id="397876at2"/>
<dbReference type="Gene3D" id="3.40.50.200">
    <property type="entry name" value="Peptidase S8/S53 domain"/>
    <property type="match status" value="1"/>
</dbReference>
<dbReference type="InterPro" id="IPR036852">
    <property type="entry name" value="Peptidase_S8/S53_dom_sf"/>
</dbReference>
<dbReference type="GO" id="GO:0004252">
    <property type="term" value="F:serine-type endopeptidase activity"/>
    <property type="evidence" value="ECO:0007669"/>
    <property type="project" value="InterPro"/>
</dbReference>
<comment type="caution">
    <text evidence="2">The sequence shown here is derived from an EMBL/GenBank/DDBJ whole genome shotgun (WGS) entry which is preliminary data.</text>
</comment>
<dbReference type="STRING" id="29557.MGALLINA_00100"/>
<keyword evidence="3" id="KW-1185">Reference proteome</keyword>
<evidence type="ECO:0000313" key="3">
    <source>
        <dbReference type="Proteomes" id="UP000076983"/>
    </source>
</evidence>
<dbReference type="RefSeq" id="WP_063625783.1">
    <property type="nucleotide sequence ID" value="NZ_LVLH01000005.1"/>
</dbReference>
<dbReference type="Pfam" id="PF00082">
    <property type="entry name" value="Peptidase_S8"/>
    <property type="match status" value="1"/>
</dbReference>
<reference evidence="2 3" key="1">
    <citation type="submission" date="2016-03" db="EMBL/GenBank/DDBJ databases">
        <title>Genome sequence of Mycoplasma gallinarum strain Mgn_IPT.</title>
        <authorList>
            <person name="Yacoub E."/>
            <person name="Sirand-Pugnet P."/>
            <person name="Barre A."/>
            <person name="Maurier F."/>
            <person name="Blanchard A."/>
            <person name="Ben Abdelmoumen B.M."/>
        </authorList>
    </citation>
    <scope>NUCLEOTIDE SEQUENCE [LARGE SCALE GENOMIC DNA]</scope>
    <source>
        <strain evidence="2 3">Mgn_IPT</strain>
    </source>
</reference>
<dbReference type="PATRIC" id="fig|29557.3.peg.540"/>
<sequence>MRKIKKLFVISSIIIPFIGVSFKTETCNKWDNFFNQEEIKFNTENNEINYKKLPIVDVDNVSTDIFVEFINLNENSDVKLFNSLIKEKIKNEFYGIKKIECFNSLPLIFIDFENTTTRNIFINEIKQWKFLKMIFTVNNDDIEIKSTGSTINLENNFWSWYYPTLESENQIQNWKKYNGKLEEHISPFMKQFKFLNLEDYFNNKSIYTNDLKYKLDQIHNPVSNVGIVEVSYYNDKYKNISENRFSKIKNLNVFKNSDPNLNWITESLDNLDKIDVKETKLALEHQFSSHATLVSLIMSSPFGVNKYAKTYYSFINPDTQKNLFKSLMDSYDKLCNKDVKVINNSFDFIIKQNRQLYLLDKINDLIEKKSNEGVLFVFAVGNLREDLNNGNWSSIQEERNLIKSKNVLTVAAADIDIYQNKWKPANYSIWYENAGINVERPHIIAPGTFLSLDSIVYDKDIIIPDYGTSFSAPSIAGLISLWLRRKEAEKFSKMSGIYMVPLLKAVLAASSSQKNNSFLSKETKKMNGLYNRSGVGMPDFKKMIEITKNINFFDAPIEEEHEKELRRSKRILLLPNQKIRVALSSTMKSQLRKVTKLVEEYKPPVYGLKLVDNQSREVLAETDLEHSSSIKILEYVNTTNKAITVNFKIKTKLDNSNKYINQTTNKIVTAHYVENI</sequence>
<accession>A0A168RRG5</accession>
<dbReference type="Proteomes" id="UP000076983">
    <property type="component" value="Unassembled WGS sequence"/>
</dbReference>
<gene>
    <name evidence="2" type="ORF">MGALLINA_00100</name>
</gene>
<proteinExistence type="predicted"/>
<dbReference type="AlphaFoldDB" id="A0A168RRG5"/>
<dbReference type="GO" id="GO:0006508">
    <property type="term" value="P:proteolysis"/>
    <property type="evidence" value="ECO:0007669"/>
    <property type="project" value="InterPro"/>
</dbReference>
<organism evidence="2 3">
    <name type="scientific">Mycoplasmopsis gallinarum</name>
    <dbReference type="NCBI Taxonomy" id="29557"/>
    <lineage>
        <taxon>Bacteria</taxon>
        <taxon>Bacillati</taxon>
        <taxon>Mycoplasmatota</taxon>
        <taxon>Mycoplasmoidales</taxon>
        <taxon>Metamycoplasmataceae</taxon>
        <taxon>Mycoplasmopsis</taxon>
    </lineage>
</organism>
<dbReference type="SUPFAM" id="SSF52743">
    <property type="entry name" value="Subtilisin-like"/>
    <property type="match status" value="1"/>
</dbReference>
<feature type="domain" description="Peptidase S8/S53" evidence="1">
    <location>
        <begin position="273"/>
        <end position="511"/>
    </location>
</feature>
<dbReference type="EMBL" id="LVLH01000005">
    <property type="protein sequence ID" value="OAB49215.1"/>
    <property type="molecule type" value="Genomic_DNA"/>
</dbReference>
<evidence type="ECO:0000313" key="2">
    <source>
        <dbReference type="EMBL" id="OAB49215.1"/>
    </source>
</evidence>
<dbReference type="InterPro" id="IPR000209">
    <property type="entry name" value="Peptidase_S8/S53_dom"/>
</dbReference>
<evidence type="ECO:0000259" key="1">
    <source>
        <dbReference type="Pfam" id="PF00082"/>
    </source>
</evidence>